<dbReference type="GO" id="GO:0003677">
    <property type="term" value="F:DNA binding"/>
    <property type="evidence" value="ECO:0007669"/>
    <property type="project" value="InterPro"/>
</dbReference>
<comment type="caution">
    <text evidence="1">The sequence shown here is derived from an EMBL/GenBank/DDBJ whole genome shotgun (WGS) entry which is preliminary data.</text>
</comment>
<sequence>MNTLAEKFRLKRKELRLSQQTLAEGICEQSQISKIE</sequence>
<dbReference type="SUPFAM" id="SSF47413">
    <property type="entry name" value="lambda repressor-like DNA-binding domains"/>
    <property type="match status" value="1"/>
</dbReference>
<gene>
    <name evidence="1" type="ORF">HMPREF9957_0678</name>
</gene>
<name>F9HPQ9_STRMT</name>
<reference evidence="1 2" key="1">
    <citation type="submission" date="2011-05" db="EMBL/GenBank/DDBJ databases">
        <authorList>
            <person name="Durkin A.S."/>
            <person name="Radune D."/>
            <person name="Hostetler J."/>
            <person name="Torralba M."/>
            <person name="Gillis M."/>
            <person name="Methe B."/>
            <person name="Sutton G."/>
            <person name="Nelson K.E."/>
        </authorList>
    </citation>
    <scope>NUCLEOTIDE SEQUENCE [LARGE SCALE GENOMIC DNA]</scope>
    <source>
        <strain evidence="1 2">SK1080</strain>
    </source>
</reference>
<dbReference type="Gene3D" id="1.25.40.10">
    <property type="entry name" value="Tetratricopeptide repeat domain"/>
    <property type="match status" value="1"/>
</dbReference>
<dbReference type="eggNOG" id="COG1396">
    <property type="taxonomic scope" value="Bacteria"/>
</dbReference>
<feature type="non-terminal residue" evidence="1">
    <location>
        <position position="36"/>
    </location>
</feature>
<dbReference type="InterPro" id="IPR010982">
    <property type="entry name" value="Lambda_DNA-bd_dom_sf"/>
</dbReference>
<evidence type="ECO:0000313" key="1">
    <source>
        <dbReference type="EMBL" id="EGP65562.1"/>
    </source>
</evidence>
<proteinExistence type="predicted"/>
<dbReference type="InterPro" id="IPR011990">
    <property type="entry name" value="TPR-like_helical_dom_sf"/>
</dbReference>
<evidence type="ECO:0000313" key="2">
    <source>
        <dbReference type="Proteomes" id="UP000004568"/>
    </source>
</evidence>
<protein>
    <submittedName>
        <fullName evidence="1">Conserved domain protein</fullName>
    </submittedName>
</protein>
<organism evidence="1 2">
    <name type="scientific">Streptococcus mitis SK1080</name>
    <dbReference type="NCBI Taxonomy" id="1008453"/>
    <lineage>
        <taxon>Bacteria</taxon>
        <taxon>Bacillati</taxon>
        <taxon>Bacillota</taxon>
        <taxon>Bacilli</taxon>
        <taxon>Lactobacillales</taxon>
        <taxon>Streptococcaceae</taxon>
        <taxon>Streptococcus</taxon>
        <taxon>Streptococcus mitis group</taxon>
    </lineage>
</organism>
<dbReference type="Proteomes" id="UP000004568">
    <property type="component" value="Unassembled WGS sequence"/>
</dbReference>
<dbReference type="AlphaFoldDB" id="F9HPQ9"/>
<dbReference type="EMBL" id="AFQV01000027">
    <property type="protein sequence ID" value="EGP65562.1"/>
    <property type="molecule type" value="Genomic_DNA"/>
</dbReference>
<accession>F9HPQ9</accession>